<organism evidence="1 2">
    <name type="scientific">Tistlia consotensis USBA 355</name>
    <dbReference type="NCBI Taxonomy" id="560819"/>
    <lineage>
        <taxon>Bacteria</taxon>
        <taxon>Pseudomonadati</taxon>
        <taxon>Pseudomonadota</taxon>
        <taxon>Alphaproteobacteria</taxon>
        <taxon>Rhodospirillales</taxon>
        <taxon>Rhodovibrionaceae</taxon>
        <taxon>Tistlia</taxon>
    </lineage>
</organism>
<evidence type="ECO:0000313" key="1">
    <source>
        <dbReference type="EMBL" id="SMF54496.1"/>
    </source>
</evidence>
<evidence type="ECO:0000313" key="2">
    <source>
        <dbReference type="Proteomes" id="UP000192917"/>
    </source>
</evidence>
<keyword evidence="2" id="KW-1185">Reference proteome</keyword>
<accession>A0A1Y6CI99</accession>
<gene>
    <name evidence="1" type="ORF">SAMN05428998_119126</name>
</gene>
<dbReference type="RefSeq" id="WP_085124620.1">
    <property type="nucleotide sequence ID" value="NZ_FWZX01000019.1"/>
</dbReference>
<dbReference type="EMBL" id="FWZX01000019">
    <property type="protein sequence ID" value="SMF54496.1"/>
    <property type="molecule type" value="Genomic_DNA"/>
</dbReference>
<proteinExistence type="predicted"/>
<protein>
    <submittedName>
        <fullName evidence="1">Uncharacterized protein</fullName>
    </submittedName>
</protein>
<dbReference type="STRING" id="560819.SAMN05428998_119126"/>
<name>A0A1Y6CI99_9PROT</name>
<dbReference type="Proteomes" id="UP000192917">
    <property type="component" value="Unassembled WGS sequence"/>
</dbReference>
<dbReference type="AlphaFoldDB" id="A0A1Y6CI99"/>
<sequence length="912" mass="102504">MDPQKKPSAVATNDIYFRFVGGIAASSVPQIEWGLGELRSRLGELPVRLLPFAEMRGDSRSETVLNFALGPSREIDWISQLAVVELPEAPESFAIFPGAGQTPDLYVYGSDVRGLIYAITELADRARFGGAVPSGLHFSPPLVNRPTAKVRSISRCFQSVVEDLSWFHDRAGWEEYLTLLVTHRFNRISLTLGMQYNYPYGNEFITDVYFYLAYPFLVSVPGAGVEVSNLTDGERDRNLETLKFIAREAERRGLEFQLALWTQSYDFDDCPNANHQITGLESGNLARYCRDALALILAEVPEISGLTLRVHVECGIPEGSYDFWETYFEAVKTAGRTIRLDLHAKGIDETLIDTALATGMPVGISPKYTSEHLGLPYHQASIRPLEQPENHQAVFYSGRDAEKHAGKWQFSEGSRKFMRYSYGDLLRQDRPYDVVYRIWPGTMRILLWGDAALAGGYGRNATFCGSQGVELCEPLSFKGRMGTGLPGNRIGYRAEAWSEPHDWQKFAYTYRVWGRSLYDPEADPQAFRRYLDRQFGEVAGHCERALASASRILPLITLAHTPTASNNSYWPEMYQNMSVVREAPALPYGYELLKPARFGTVGACDPQLFMSPSEFAQAVHLGDAVRKLSPLTWANWLDRLATAAALEIARAEPLVRDPDADFRRLSVDVAILAAVGRFFAEKVRAAVLWELYLLSDEARAADGAIEHYRRARDAWARAAQACQAVYVPDITYGPHSWLRGRWDDRLPAIDQDILDMAELIEANRTVRSHDSALGRCQVELIGSWSASQRQACRHLPPEGFRPGTDLELSCAPVDAPRRTVFLHYRHVNQSEPWHCVDMLWTSDGYTARIPGEYTRSPFPLQYYFEIDGQPCSTFFPGLADDLSNVPYFVLLSDDTSRAELGIPSEINEEKAQ</sequence>
<reference evidence="1 2" key="1">
    <citation type="submission" date="2017-04" db="EMBL/GenBank/DDBJ databases">
        <authorList>
            <person name="Afonso C.L."/>
            <person name="Miller P.J."/>
            <person name="Scott M.A."/>
            <person name="Spackman E."/>
            <person name="Goraichik I."/>
            <person name="Dimitrov K.M."/>
            <person name="Suarez D.L."/>
            <person name="Swayne D.E."/>
        </authorList>
    </citation>
    <scope>NUCLEOTIDE SEQUENCE [LARGE SCALE GENOMIC DNA]</scope>
    <source>
        <strain evidence="1 2">USBA 355</strain>
    </source>
</reference>